<feature type="transmembrane region" description="Helical" evidence="1">
    <location>
        <begin position="140"/>
        <end position="165"/>
    </location>
</feature>
<sequence length="199" mass="23525">MILSTQFMTMLAMVLGGFYLGIILDTFRRASSHWKNSVFLTYFMEISFWLSQTLFLFYILYRVNAGELRFYVFVACLLGFATYQALAASSYKKMLEHMIQIALSIYRFFAKVIHALFVTPVVFVFSLFFSAIAYTIQVLFIILVTIGKIIFAPFKWVIMLIYRLLPEIIKKYLHKIAGFYSTMKNICKKWLKYIKFKRR</sequence>
<dbReference type="InterPro" id="IPR019074">
    <property type="entry name" value="YabQ"/>
</dbReference>
<dbReference type="AlphaFoldDB" id="A0A221M7X2"/>
<dbReference type="KEGG" id="vne:CFK40_01285"/>
<evidence type="ECO:0000313" key="3">
    <source>
        <dbReference type="Proteomes" id="UP000204391"/>
    </source>
</evidence>
<gene>
    <name evidence="2" type="primary">yabQ</name>
    <name evidence="2" type="ORF">CFK40_01285</name>
</gene>
<accession>A0A221M7X2</accession>
<dbReference type="EMBL" id="CP022437">
    <property type="protein sequence ID" value="ASN03728.1"/>
    <property type="molecule type" value="Genomic_DNA"/>
</dbReference>
<dbReference type="NCBIfam" id="TIGR02893">
    <property type="entry name" value="spore_yabQ"/>
    <property type="match status" value="1"/>
</dbReference>
<feature type="transmembrane region" description="Helical" evidence="1">
    <location>
        <begin position="39"/>
        <end position="58"/>
    </location>
</feature>
<keyword evidence="3" id="KW-1185">Reference proteome</keyword>
<dbReference type="OrthoDB" id="1653819at2"/>
<organism evidence="2 3">
    <name type="scientific">Virgibacillus necropolis</name>
    <dbReference type="NCBI Taxonomy" id="163877"/>
    <lineage>
        <taxon>Bacteria</taxon>
        <taxon>Bacillati</taxon>
        <taxon>Bacillota</taxon>
        <taxon>Bacilli</taxon>
        <taxon>Bacillales</taxon>
        <taxon>Bacillaceae</taxon>
        <taxon>Virgibacillus</taxon>
    </lineage>
</organism>
<name>A0A221M7X2_9BACI</name>
<evidence type="ECO:0000256" key="1">
    <source>
        <dbReference type="SAM" id="Phobius"/>
    </source>
</evidence>
<keyword evidence="1" id="KW-0472">Membrane</keyword>
<keyword evidence="1" id="KW-0812">Transmembrane</keyword>
<dbReference type="Pfam" id="PF09578">
    <property type="entry name" value="Spore_YabQ"/>
    <property type="match status" value="1"/>
</dbReference>
<protein>
    <submittedName>
        <fullName evidence="2">Spore cortex biosynthesis protein YabQ</fullName>
    </submittedName>
</protein>
<reference evidence="2 3" key="1">
    <citation type="journal article" date="2003" name="Int. J. Syst. Evol. Microbiol.">
        <title>Virgibacillus carmonensis sp. nov., Virgibacillus necropolis sp. nov. and Virgibacillus picturae sp. nov., three novel species isolated from deteriorated mural paintings, transfer of the species of the genus salibacillus to Virgibacillus, as Virgibacillus marismortui comb. nov. and Virgibacillus salexigens comb. nov., and emended description of the genus Virgibacillus.</title>
        <authorList>
            <person name="Heyrman J."/>
            <person name="Logan N.A."/>
            <person name="Busse H.J."/>
            <person name="Balcaen A."/>
            <person name="Lebbe L."/>
            <person name="Rodriguez-Diaz M."/>
            <person name="Swings J."/>
            <person name="De Vos P."/>
        </authorList>
    </citation>
    <scope>NUCLEOTIDE SEQUENCE [LARGE SCALE GENOMIC DNA]</scope>
    <source>
        <strain evidence="2 3">LMG 19488</strain>
    </source>
</reference>
<proteinExistence type="predicted"/>
<feature type="transmembrane region" description="Helical" evidence="1">
    <location>
        <begin position="70"/>
        <end position="91"/>
    </location>
</feature>
<keyword evidence="1" id="KW-1133">Transmembrane helix</keyword>
<feature type="transmembrane region" description="Helical" evidence="1">
    <location>
        <begin position="6"/>
        <end position="27"/>
    </location>
</feature>
<dbReference type="Proteomes" id="UP000204391">
    <property type="component" value="Chromosome"/>
</dbReference>
<feature type="transmembrane region" description="Helical" evidence="1">
    <location>
        <begin position="112"/>
        <end position="134"/>
    </location>
</feature>
<evidence type="ECO:0000313" key="2">
    <source>
        <dbReference type="EMBL" id="ASN03728.1"/>
    </source>
</evidence>